<comment type="catalytic activity">
    <reaction evidence="5">
        <text>L-glutaminyl-[peptide chain release factor] + S-adenosyl-L-methionine = N(5)-methyl-L-glutaminyl-[peptide chain release factor] + S-adenosyl-L-homocysteine + H(+)</text>
        <dbReference type="Rhea" id="RHEA:42896"/>
        <dbReference type="Rhea" id="RHEA-COMP:10271"/>
        <dbReference type="Rhea" id="RHEA-COMP:10272"/>
        <dbReference type="ChEBI" id="CHEBI:15378"/>
        <dbReference type="ChEBI" id="CHEBI:30011"/>
        <dbReference type="ChEBI" id="CHEBI:57856"/>
        <dbReference type="ChEBI" id="CHEBI:59789"/>
        <dbReference type="ChEBI" id="CHEBI:61891"/>
        <dbReference type="EC" id="2.1.1.297"/>
    </reaction>
</comment>
<dbReference type="InterPro" id="IPR004556">
    <property type="entry name" value="HemK-like"/>
</dbReference>
<keyword evidence="4" id="KW-0949">S-adenosyl-L-methionine</keyword>
<comment type="caution">
    <text evidence="8">The sequence shown here is derived from an EMBL/GenBank/DDBJ whole genome shotgun (WGS) entry which is preliminary data.</text>
</comment>
<evidence type="ECO:0000256" key="3">
    <source>
        <dbReference type="ARBA" id="ARBA00022679"/>
    </source>
</evidence>
<evidence type="ECO:0000313" key="8">
    <source>
        <dbReference type="EMBL" id="GGE64920.1"/>
    </source>
</evidence>
<feature type="domain" description="Release factor glutamine methyltransferase N-terminal" evidence="7">
    <location>
        <begin position="29"/>
        <end position="91"/>
    </location>
</feature>
<dbReference type="InterPro" id="IPR050320">
    <property type="entry name" value="N5-glutamine_MTase"/>
</dbReference>
<name>A0ABQ1SWN7_9SPHI</name>
<evidence type="ECO:0000259" key="7">
    <source>
        <dbReference type="Pfam" id="PF17827"/>
    </source>
</evidence>
<evidence type="ECO:0000256" key="1">
    <source>
        <dbReference type="ARBA" id="ARBA00012771"/>
    </source>
</evidence>
<accession>A0ABQ1SWN7</accession>
<dbReference type="InterPro" id="IPR040758">
    <property type="entry name" value="PrmC_N"/>
</dbReference>
<dbReference type="NCBIfam" id="TIGR00536">
    <property type="entry name" value="hemK_fam"/>
    <property type="match status" value="1"/>
</dbReference>
<dbReference type="PANTHER" id="PTHR18895:SF74">
    <property type="entry name" value="MTRF1L RELEASE FACTOR GLUTAMINE METHYLTRANSFERASE"/>
    <property type="match status" value="1"/>
</dbReference>
<dbReference type="InterPro" id="IPR002052">
    <property type="entry name" value="DNA_methylase_N6_adenine_CS"/>
</dbReference>
<reference evidence="9" key="1">
    <citation type="journal article" date="2019" name="Int. J. Syst. Evol. Microbiol.">
        <title>The Global Catalogue of Microorganisms (GCM) 10K type strain sequencing project: providing services to taxonomists for standard genome sequencing and annotation.</title>
        <authorList>
            <consortium name="The Broad Institute Genomics Platform"/>
            <consortium name="The Broad Institute Genome Sequencing Center for Infectious Disease"/>
            <person name="Wu L."/>
            <person name="Ma J."/>
        </authorList>
    </citation>
    <scope>NUCLEOTIDE SEQUENCE [LARGE SCALE GENOMIC DNA]</scope>
    <source>
        <strain evidence="9">CGMCC 1.15644</strain>
    </source>
</reference>
<organism evidence="8 9">
    <name type="scientific">Pedobacter psychrotolerans</name>
    <dbReference type="NCBI Taxonomy" id="1843235"/>
    <lineage>
        <taxon>Bacteria</taxon>
        <taxon>Pseudomonadati</taxon>
        <taxon>Bacteroidota</taxon>
        <taxon>Sphingobacteriia</taxon>
        <taxon>Sphingobacteriales</taxon>
        <taxon>Sphingobacteriaceae</taxon>
        <taxon>Pedobacter</taxon>
    </lineage>
</organism>
<dbReference type="InterPro" id="IPR019874">
    <property type="entry name" value="RF_methyltr_PrmC"/>
</dbReference>
<dbReference type="EC" id="2.1.1.297" evidence="1"/>
<evidence type="ECO:0000256" key="5">
    <source>
        <dbReference type="ARBA" id="ARBA00048391"/>
    </source>
</evidence>
<keyword evidence="2 8" id="KW-0489">Methyltransferase</keyword>
<dbReference type="SUPFAM" id="SSF53335">
    <property type="entry name" value="S-adenosyl-L-methionine-dependent methyltransferases"/>
    <property type="match status" value="1"/>
</dbReference>
<dbReference type="InterPro" id="IPR007848">
    <property type="entry name" value="Small_mtfrase_dom"/>
</dbReference>
<dbReference type="PROSITE" id="PS00092">
    <property type="entry name" value="N6_MTASE"/>
    <property type="match status" value="1"/>
</dbReference>
<dbReference type="GO" id="GO:0032259">
    <property type="term" value="P:methylation"/>
    <property type="evidence" value="ECO:0007669"/>
    <property type="project" value="UniProtKB-KW"/>
</dbReference>
<gene>
    <name evidence="8" type="primary">prmC</name>
    <name evidence="8" type="ORF">GCM10011413_34190</name>
</gene>
<dbReference type="Pfam" id="PF05175">
    <property type="entry name" value="MTS"/>
    <property type="match status" value="1"/>
</dbReference>
<evidence type="ECO:0000313" key="9">
    <source>
        <dbReference type="Proteomes" id="UP000622648"/>
    </source>
</evidence>
<evidence type="ECO:0000256" key="4">
    <source>
        <dbReference type="ARBA" id="ARBA00022691"/>
    </source>
</evidence>
<dbReference type="Gene3D" id="1.10.8.10">
    <property type="entry name" value="DNA helicase RuvA subunit, C-terminal domain"/>
    <property type="match status" value="1"/>
</dbReference>
<proteinExistence type="predicted"/>
<dbReference type="InterPro" id="IPR029063">
    <property type="entry name" value="SAM-dependent_MTases_sf"/>
</dbReference>
<dbReference type="EMBL" id="BMJO01000006">
    <property type="protein sequence ID" value="GGE64920.1"/>
    <property type="molecule type" value="Genomic_DNA"/>
</dbReference>
<dbReference type="Proteomes" id="UP000622648">
    <property type="component" value="Unassembled WGS sequence"/>
</dbReference>
<keyword evidence="9" id="KW-1185">Reference proteome</keyword>
<dbReference type="CDD" id="cd02440">
    <property type="entry name" value="AdoMet_MTases"/>
    <property type="match status" value="1"/>
</dbReference>
<dbReference type="GO" id="GO:0008168">
    <property type="term" value="F:methyltransferase activity"/>
    <property type="evidence" value="ECO:0007669"/>
    <property type="project" value="UniProtKB-KW"/>
</dbReference>
<feature type="domain" description="Methyltransferase small" evidence="6">
    <location>
        <begin position="129"/>
        <end position="213"/>
    </location>
</feature>
<keyword evidence="3" id="KW-0808">Transferase</keyword>
<evidence type="ECO:0000259" key="6">
    <source>
        <dbReference type="Pfam" id="PF05175"/>
    </source>
</evidence>
<dbReference type="Gene3D" id="3.40.50.150">
    <property type="entry name" value="Vaccinia Virus protein VP39"/>
    <property type="match status" value="1"/>
</dbReference>
<dbReference type="NCBIfam" id="TIGR03534">
    <property type="entry name" value="RF_mod_PrmC"/>
    <property type="match status" value="1"/>
</dbReference>
<dbReference type="Pfam" id="PF17827">
    <property type="entry name" value="PrmC_N"/>
    <property type="match status" value="1"/>
</dbReference>
<evidence type="ECO:0000256" key="2">
    <source>
        <dbReference type="ARBA" id="ARBA00022603"/>
    </source>
</evidence>
<protein>
    <recommendedName>
        <fullName evidence="1">peptide chain release factor N(5)-glutamine methyltransferase</fullName>
        <ecNumber evidence="1">2.1.1.297</ecNumber>
    </recommendedName>
</protein>
<dbReference type="PANTHER" id="PTHR18895">
    <property type="entry name" value="HEMK METHYLTRANSFERASE"/>
    <property type="match status" value="1"/>
</dbReference>
<sequence>MNVEMLWLQLSNFTTMKIGALATQYKIELESIYGDDEAEALFSLAAEHVLGLSPAKVKMVKDTLLTFIHLQKLLSILNDLKIGKPIQHILGVAHFYGGIFEVNPHVLIPRPETEELVDWIIQDHKVSETYHAKLLDIGTGSGCIPISLKKYLPDFEVFSIDVSAEALEVANRNAKATNVEVKFMEADISNYQTDLKFDIIVSNPPYIRELEQLEMHENVLMHEPHLALFVSNENPLIFYEAIADLAIQNLNPKGSLYLEINEYLSKETIDMLTAKRFKNITLRKDMQGKDRMIRAKISDETE</sequence>